<feature type="compositionally biased region" description="Basic and acidic residues" evidence="1">
    <location>
        <begin position="8"/>
        <end position="18"/>
    </location>
</feature>
<feature type="compositionally biased region" description="Polar residues" evidence="1">
    <location>
        <begin position="94"/>
        <end position="107"/>
    </location>
</feature>
<dbReference type="EMBL" id="ML977327">
    <property type="protein sequence ID" value="KAF2113721.1"/>
    <property type="molecule type" value="Genomic_DNA"/>
</dbReference>
<protein>
    <submittedName>
        <fullName evidence="2">Uncharacterized protein</fullName>
    </submittedName>
</protein>
<proteinExistence type="predicted"/>
<evidence type="ECO:0000256" key="1">
    <source>
        <dbReference type="SAM" id="MobiDB-lite"/>
    </source>
</evidence>
<evidence type="ECO:0000313" key="2">
    <source>
        <dbReference type="EMBL" id="KAF2113721.1"/>
    </source>
</evidence>
<dbReference type="Proteomes" id="UP000799770">
    <property type="component" value="Unassembled WGS sequence"/>
</dbReference>
<gene>
    <name evidence="2" type="ORF">BDV96DRAFT_578257</name>
</gene>
<organism evidence="2 3">
    <name type="scientific">Lophiotrema nucula</name>
    <dbReference type="NCBI Taxonomy" id="690887"/>
    <lineage>
        <taxon>Eukaryota</taxon>
        <taxon>Fungi</taxon>
        <taxon>Dikarya</taxon>
        <taxon>Ascomycota</taxon>
        <taxon>Pezizomycotina</taxon>
        <taxon>Dothideomycetes</taxon>
        <taxon>Pleosporomycetidae</taxon>
        <taxon>Pleosporales</taxon>
        <taxon>Lophiotremataceae</taxon>
        <taxon>Lophiotrema</taxon>
    </lineage>
</organism>
<keyword evidence="3" id="KW-1185">Reference proteome</keyword>
<dbReference type="AlphaFoldDB" id="A0A6A5Z5X2"/>
<feature type="region of interest" description="Disordered" evidence="1">
    <location>
        <begin position="1"/>
        <end position="27"/>
    </location>
</feature>
<reference evidence="2" key="1">
    <citation type="journal article" date="2020" name="Stud. Mycol.">
        <title>101 Dothideomycetes genomes: a test case for predicting lifestyles and emergence of pathogens.</title>
        <authorList>
            <person name="Haridas S."/>
            <person name="Albert R."/>
            <person name="Binder M."/>
            <person name="Bloem J."/>
            <person name="Labutti K."/>
            <person name="Salamov A."/>
            <person name="Andreopoulos B."/>
            <person name="Baker S."/>
            <person name="Barry K."/>
            <person name="Bills G."/>
            <person name="Bluhm B."/>
            <person name="Cannon C."/>
            <person name="Castanera R."/>
            <person name="Culley D."/>
            <person name="Daum C."/>
            <person name="Ezra D."/>
            <person name="Gonzalez J."/>
            <person name="Henrissat B."/>
            <person name="Kuo A."/>
            <person name="Liang C."/>
            <person name="Lipzen A."/>
            <person name="Lutzoni F."/>
            <person name="Magnuson J."/>
            <person name="Mondo S."/>
            <person name="Nolan M."/>
            <person name="Ohm R."/>
            <person name="Pangilinan J."/>
            <person name="Park H.-J."/>
            <person name="Ramirez L."/>
            <person name="Alfaro M."/>
            <person name="Sun H."/>
            <person name="Tritt A."/>
            <person name="Yoshinaga Y."/>
            <person name="Zwiers L.-H."/>
            <person name="Turgeon B."/>
            <person name="Goodwin S."/>
            <person name="Spatafora J."/>
            <person name="Crous P."/>
            <person name="Grigoriev I."/>
        </authorList>
    </citation>
    <scope>NUCLEOTIDE SEQUENCE</scope>
    <source>
        <strain evidence="2">CBS 627.86</strain>
    </source>
</reference>
<accession>A0A6A5Z5X2</accession>
<feature type="region of interest" description="Disordered" evidence="1">
    <location>
        <begin position="88"/>
        <end position="107"/>
    </location>
</feature>
<evidence type="ECO:0000313" key="3">
    <source>
        <dbReference type="Proteomes" id="UP000799770"/>
    </source>
</evidence>
<dbReference type="OrthoDB" id="3799196at2759"/>
<name>A0A6A5Z5X2_9PLEO</name>
<sequence length="107" mass="12149">MPAIKARAKAEEVRESAGHSKNQWKQFMKSTRQEAERLLRNQPNATWIDIMDKDQGQVLETVNLQLQEKDTPLITMEVLAWRMPRAMGELRKPSGTTSQVDANQGAS</sequence>